<name>A0A139GTC2_9PEZI</name>
<sequence>MPGDSENNGGVSTATTMLQATGYMPAKQFGRAAVSAASVYVFPVLAEATTTSGMQVLGFCSRLCKLVHPRSLVALVACSVLTSSIFEAIPDVSAPDVLRFIYLLLPLSVSPIRYHTTSHHLYMYTIVFRTDYFALGDTANNYSPFSVETPCASPTFSPGDDTTACIEHPLLASREIATLSPTEPHMASNFMSRQTAAAHGQLSARPQPYPVQNVLHVTSDDSTPSAESCSNSSISSTTSSPELARCSRCQRTPSIDVQTGNSNMISYGLNLWYCSRCAALVGLMKR</sequence>
<proteinExistence type="predicted"/>
<dbReference type="OrthoDB" id="3920481at2759"/>
<gene>
    <name evidence="2" type="ORF">AC579_10216</name>
</gene>
<keyword evidence="3" id="KW-1185">Reference proteome</keyword>
<evidence type="ECO:0000313" key="3">
    <source>
        <dbReference type="Proteomes" id="UP000073492"/>
    </source>
</evidence>
<evidence type="ECO:0000313" key="2">
    <source>
        <dbReference type="EMBL" id="KXS93432.1"/>
    </source>
</evidence>
<dbReference type="EMBL" id="LFZO01001300">
    <property type="protein sequence ID" value="KXS93432.1"/>
    <property type="molecule type" value="Genomic_DNA"/>
</dbReference>
<organism evidence="2 3">
    <name type="scientific">Pseudocercospora musae</name>
    <dbReference type="NCBI Taxonomy" id="113226"/>
    <lineage>
        <taxon>Eukaryota</taxon>
        <taxon>Fungi</taxon>
        <taxon>Dikarya</taxon>
        <taxon>Ascomycota</taxon>
        <taxon>Pezizomycotina</taxon>
        <taxon>Dothideomycetes</taxon>
        <taxon>Dothideomycetidae</taxon>
        <taxon>Mycosphaerellales</taxon>
        <taxon>Mycosphaerellaceae</taxon>
        <taxon>Pseudocercospora</taxon>
    </lineage>
</organism>
<feature type="region of interest" description="Disordered" evidence="1">
    <location>
        <begin position="217"/>
        <end position="240"/>
    </location>
</feature>
<dbReference type="AlphaFoldDB" id="A0A139GTC2"/>
<feature type="compositionally biased region" description="Low complexity" evidence="1">
    <location>
        <begin position="225"/>
        <end position="240"/>
    </location>
</feature>
<accession>A0A139GTC2</accession>
<comment type="caution">
    <text evidence="2">The sequence shown here is derived from an EMBL/GenBank/DDBJ whole genome shotgun (WGS) entry which is preliminary data.</text>
</comment>
<dbReference type="Proteomes" id="UP000073492">
    <property type="component" value="Unassembled WGS sequence"/>
</dbReference>
<evidence type="ECO:0000256" key="1">
    <source>
        <dbReference type="SAM" id="MobiDB-lite"/>
    </source>
</evidence>
<protein>
    <submittedName>
        <fullName evidence="2">Uncharacterized protein</fullName>
    </submittedName>
</protein>
<reference evidence="2 3" key="1">
    <citation type="submission" date="2015-07" db="EMBL/GenBank/DDBJ databases">
        <title>Comparative genomics of the Sigatoka disease complex on banana suggests a link between parallel evolutionary changes in Pseudocercospora fijiensis and Pseudocercospora eumusae and increased virulence on the banana host.</title>
        <authorList>
            <person name="Chang T.-C."/>
            <person name="Salvucci A."/>
            <person name="Crous P.W."/>
            <person name="Stergiopoulos I."/>
        </authorList>
    </citation>
    <scope>NUCLEOTIDE SEQUENCE [LARGE SCALE GENOMIC DNA]</scope>
    <source>
        <strain evidence="2 3">CBS 116634</strain>
    </source>
</reference>